<keyword evidence="4" id="KW-0597">Phosphoprotein</keyword>
<dbReference type="GO" id="GO:0000160">
    <property type="term" value="P:phosphorelay signal transduction system"/>
    <property type="evidence" value="ECO:0007669"/>
    <property type="project" value="UniProtKB-KW"/>
</dbReference>
<accession>A0A1G6QD75</accession>
<dbReference type="GO" id="GO:0005524">
    <property type="term" value="F:ATP binding"/>
    <property type="evidence" value="ECO:0007669"/>
    <property type="project" value="UniProtKB-KW"/>
</dbReference>
<keyword evidence="11" id="KW-0902">Two-component regulatory system</keyword>
<dbReference type="PANTHER" id="PTHR44936">
    <property type="entry name" value="SENSOR PROTEIN CREC"/>
    <property type="match status" value="1"/>
</dbReference>
<dbReference type="InterPro" id="IPR003594">
    <property type="entry name" value="HATPase_dom"/>
</dbReference>
<dbReference type="EMBL" id="FNAB01000002">
    <property type="protein sequence ID" value="SDC89625.1"/>
    <property type="molecule type" value="Genomic_DNA"/>
</dbReference>
<evidence type="ECO:0000256" key="9">
    <source>
        <dbReference type="ARBA" id="ARBA00022840"/>
    </source>
</evidence>
<evidence type="ECO:0000256" key="10">
    <source>
        <dbReference type="ARBA" id="ARBA00022989"/>
    </source>
</evidence>
<feature type="compositionally biased region" description="Basic and acidic residues" evidence="12">
    <location>
        <begin position="872"/>
        <end position="895"/>
    </location>
</feature>
<feature type="transmembrane region" description="Helical" evidence="13">
    <location>
        <begin position="296"/>
        <end position="317"/>
    </location>
</feature>
<dbReference type="AlphaFoldDB" id="A0A1G6QD75"/>
<dbReference type="PANTHER" id="PTHR44936:SF9">
    <property type="entry name" value="SENSOR PROTEIN CREC"/>
    <property type="match status" value="1"/>
</dbReference>
<comment type="catalytic activity">
    <reaction evidence="1">
        <text>ATP + protein L-histidine = ADP + protein N-phospho-L-histidine.</text>
        <dbReference type="EC" id="2.7.13.3"/>
    </reaction>
</comment>
<feature type="compositionally biased region" description="Low complexity" evidence="12">
    <location>
        <begin position="724"/>
        <end position="734"/>
    </location>
</feature>
<keyword evidence="16" id="KW-1185">Reference proteome</keyword>
<feature type="transmembrane region" description="Helical" evidence="13">
    <location>
        <begin position="21"/>
        <end position="40"/>
    </location>
</feature>
<evidence type="ECO:0000259" key="14">
    <source>
        <dbReference type="PROSITE" id="PS50109"/>
    </source>
</evidence>
<keyword evidence="5" id="KW-0808">Transferase</keyword>
<dbReference type="InterPro" id="IPR003660">
    <property type="entry name" value="HAMP_dom"/>
</dbReference>
<dbReference type="GO" id="GO:0004673">
    <property type="term" value="F:protein histidine kinase activity"/>
    <property type="evidence" value="ECO:0007669"/>
    <property type="project" value="UniProtKB-EC"/>
</dbReference>
<evidence type="ECO:0000256" key="12">
    <source>
        <dbReference type="SAM" id="MobiDB-lite"/>
    </source>
</evidence>
<dbReference type="GO" id="GO:0016020">
    <property type="term" value="C:membrane"/>
    <property type="evidence" value="ECO:0007669"/>
    <property type="project" value="UniProtKB-SubCell"/>
</dbReference>
<evidence type="ECO:0000256" key="5">
    <source>
        <dbReference type="ARBA" id="ARBA00022679"/>
    </source>
</evidence>
<gene>
    <name evidence="15" type="ORF">SAMN05444580_1022</name>
</gene>
<evidence type="ECO:0000256" key="4">
    <source>
        <dbReference type="ARBA" id="ARBA00022553"/>
    </source>
</evidence>
<evidence type="ECO:0000313" key="16">
    <source>
        <dbReference type="Proteomes" id="UP000199417"/>
    </source>
</evidence>
<dbReference type="Proteomes" id="UP000199417">
    <property type="component" value="Unassembled WGS sequence"/>
</dbReference>
<dbReference type="Gene3D" id="6.10.340.10">
    <property type="match status" value="1"/>
</dbReference>
<dbReference type="InterPro" id="IPR036890">
    <property type="entry name" value="HATPase_C_sf"/>
</dbReference>
<protein>
    <recommendedName>
        <fullName evidence="3">histidine kinase</fullName>
        <ecNumber evidence="3">2.7.13.3</ecNumber>
    </recommendedName>
</protein>
<reference evidence="15 16" key="1">
    <citation type="submission" date="2016-10" db="EMBL/GenBank/DDBJ databases">
        <authorList>
            <person name="de Groot N.N."/>
        </authorList>
    </citation>
    <scope>NUCLEOTIDE SEQUENCE [LARGE SCALE GENOMIC DNA]</scope>
    <source>
        <strain evidence="15 16">JCM 11308</strain>
    </source>
</reference>
<dbReference type="RefSeq" id="WP_072847420.1">
    <property type="nucleotide sequence ID" value="NZ_FNAB01000002.1"/>
</dbReference>
<evidence type="ECO:0000256" key="13">
    <source>
        <dbReference type="SAM" id="Phobius"/>
    </source>
</evidence>
<dbReference type="SMART" id="SM00304">
    <property type="entry name" value="HAMP"/>
    <property type="match status" value="1"/>
</dbReference>
<feature type="domain" description="Histidine kinase" evidence="14">
    <location>
        <begin position="500"/>
        <end position="610"/>
    </location>
</feature>
<evidence type="ECO:0000256" key="1">
    <source>
        <dbReference type="ARBA" id="ARBA00000085"/>
    </source>
</evidence>
<dbReference type="Pfam" id="PF00672">
    <property type="entry name" value="HAMP"/>
    <property type="match status" value="1"/>
</dbReference>
<proteinExistence type="predicted"/>
<keyword evidence="7" id="KW-0547">Nucleotide-binding</keyword>
<feature type="region of interest" description="Disordered" evidence="12">
    <location>
        <begin position="653"/>
        <end position="764"/>
    </location>
</feature>
<name>A0A1G6QD75_9NOCA</name>
<evidence type="ECO:0000313" key="15">
    <source>
        <dbReference type="EMBL" id="SDC89625.1"/>
    </source>
</evidence>
<dbReference type="STRING" id="168276.SAMN05444580_1022"/>
<evidence type="ECO:0000256" key="11">
    <source>
        <dbReference type="ARBA" id="ARBA00023012"/>
    </source>
</evidence>
<keyword evidence="10 13" id="KW-1133">Transmembrane helix</keyword>
<keyword evidence="8 15" id="KW-0418">Kinase</keyword>
<dbReference type="EC" id="2.7.13.3" evidence="3"/>
<dbReference type="SMART" id="SM00387">
    <property type="entry name" value="HATPase_c"/>
    <property type="match status" value="1"/>
</dbReference>
<sequence>MTRSEPRPANRLLNIGLRWKVAAVLAVPVTAAVVLGGLRVENEITTAANFSSAAEQVAEIPAIVEVGTALGTASAAVGTGTMTAQDIQAVKDGVAAARPAVGNPAISPAVSTDLDRALTTVEQLTEEIESRTTAPDLPQRTADVRAQLAGIIDEILAPIEDPDVISAHSRLTGSWSAQRRLADQVTGALTLLKDPNAPLTNLVTAAGAELAMIDLLAGQFPTVESQIDLLRDGVTYRVDAIEKAAGGPLPLLELRQSLIESRDVYGALIDESSRDIVSTVDQRAEAARTAALRDGILVLTALLATVVLGLLVAQSLVHPIRRLQQSALQVANHDLPDAIERIKVGDSSAVTDFEPIPVHTTEEIGTLARAVDDMHGQALKLAGEQAQLRLQIGDMFETLARRSKLLVDQQLGLIENLEFEEKDPTRLESLFRLDHLAARMRRNGDNLLILSGTRTRRGHSEPVQVGDVLRAAMSEVEDYQRVEVGNTPQGAIAGAVATDIVHLLAELLDNSLRASPPESRVTFNFDRAVDGGLLLEISDMGIGIPPAEMAAINQRLTVGGEVSAETARHMGLFVVSELATQHGLTVRMRPTFDTVRNQGVTTSVHIPRTVMVSPLSLAMTGPQSALETHDATAAQQWAPAPMRQMPEPIAPVSVTVGPGPITLSQDGAAPVPEPPQPVAGSSLPQRNPGAAAGFTERPTPAPIASLPRRTPGATPGLPQRPDTVAPAPVQSPVQTPVPAPAPAPEPVVAPAPAAGPPTDEPGVSRRHRYRLNSEKTASFFAARPRTEEPAGLLSTETTPIFMGMVSDWLTDPTDAEVGPAWKSAADVGWDAANRAAGPRGESRTASGLPQRQPGQRLVPGGVEGADQIDTPPRLRDPDAIREKLSRHQQGIREGRAAGQSERNSI</sequence>
<dbReference type="InterPro" id="IPR005467">
    <property type="entry name" value="His_kinase_dom"/>
</dbReference>
<organism evidence="15 16">
    <name type="scientific">Rhodococcus tukisamuensis</name>
    <dbReference type="NCBI Taxonomy" id="168276"/>
    <lineage>
        <taxon>Bacteria</taxon>
        <taxon>Bacillati</taxon>
        <taxon>Actinomycetota</taxon>
        <taxon>Actinomycetes</taxon>
        <taxon>Mycobacteriales</taxon>
        <taxon>Nocardiaceae</taxon>
        <taxon>Rhodococcus</taxon>
    </lineage>
</organism>
<dbReference type="PROSITE" id="PS50109">
    <property type="entry name" value="HIS_KIN"/>
    <property type="match status" value="1"/>
</dbReference>
<feature type="compositionally biased region" description="Polar residues" evidence="12">
    <location>
        <begin position="843"/>
        <end position="853"/>
    </location>
</feature>
<keyword evidence="13" id="KW-0472">Membrane</keyword>
<evidence type="ECO:0000256" key="8">
    <source>
        <dbReference type="ARBA" id="ARBA00022777"/>
    </source>
</evidence>
<dbReference type="SUPFAM" id="SSF55874">
    <property type="entry name" value="ATPase domain of HSP90 chaperone/DNA topoisomerase II/histidine kinase"/>
    <property type="match status" value="1"/>
</dbReference>
<feature type="region of interest" description="Disordered" evidence="12">
    <location>
        <begin position="831"/>
        <end position="905"/>
    </location>
</feature>
<evidence type="ECO:0000256" key="7">
    <source>
        <dbReference type="ARBA" id="ARBA00022741"/>
    </source>
</evidence>
<dbReference type="Pfam" id="PF02518">
    <property type="entry name" value="HATPase_c"/>
    <property type="match status" value="1"/>
</dbReference>
<dbReference type="InterPro" id="IPR050980">
    <property type="entry name" value="2C_sensor_his_kinase"/>
</dbReference>
<evidence type="ECO:0000256" key="2">
    <source>
        <dbReference type="ARBA" id="ARBA00004370"/>
    </source>
</evidence>
<comment type="subcellular location">
    <subcellularLocation>
        <location evidence="2">Membrane</location>
    </subcellularLocation>
</comment>
<dbReference type="Gene3D" id="3.30.565.10">
    <property type="entry name" value="Histidine kinase-like ATPase, C-terminal domain"/>
    <property type="match status" value="1"/>
</dbReference>
<dbReference type="CDD" id="cd06225">
    <property type="entry name" value="HAMP"/>
    <property type="match status" value="1"/>
</dbReference>
<feature type="compositionally biased region" description="Pro residues" evidence="12">
    <location>
        <begin position="735"/>
        <end position="759"/>
    </location>
</feature>
<keyword evidence="9" id="KW-0067">ATP-binding</keyword>
<keyword evidence="6 13" id="KW-0812">Transmembrane</keyword>
<evidence type="ECO:0000256" key="6">
    <source>
        <dbReference type="ARBA" id="ARBA00022692"/>
    </source>
</evidence>
<evidence type="ECO:0000256" key="3">
    <source>
        <dbReference type="ARBA" id="ARBA00012438"/>
    </source>
</evidence>